<dbReference type="EMBL" id="VTPC01007440">
    <property type="protein sequence ID" value="KAF2894016.1"/>
    <property type="molecule type" value="Genomic_DNA"/>
</dbReference>
<dbReference type="Proteomes" id="UP000801492">
    <property type="component" value="Unassembled WGS sequence"/>
</dbReference>
<gene>
    <name evidence="3" type="ORF">ILUMI_12156</name>
</gene>
<dbReference type="Pfam" id="PF14223">
    <property type="entry name" value="Retrotran_gag_2"/>
    <property type="match status" value="1"/>
</dbReference>
<feature type="domain" description="DUF7869" evidence="2">
    <location>
        <begin position="28"/>
        <end position="120"/>
    </location>
</feature>
<dbReference type="Pfam" id="PF07727">
    <property type="entry name" value="RVT_2"/>
    <property type="match status" value="1"/>
</dbReference>
<accession>A0A8K0GCK4</accession>
<feature type="domain" description="Reverse transcriptase Ty1/copia-type" evidence="1">
    <location>
        <begin position="339"/>
        <end position="428"/>
    </location>
</feature>
<dbReference type="OrthoDB" id="6770685at2759"/>
<sequence length="430" mass="49830">MKQTEKEGSDEIETAIFKLLHSLPQTEKNVTLTSDTYGGQNRNRFMAAFLLDVANTTHFEEINLKFLQTGHTQMEVNSIHSLIERAKKGNIVHSLLEWPIIIRSASKKYPLRVEHLEYSDFIDLKHLKIKLIPTGNLNKDPEGSAVHHLEYAKDKKNSCELWSPLCNVFERKGIASQLLIRKSLLTMKSDSTNDTLANHFLKFDKSIRDLRSTGATLEETDIVCHLLLTMPNEYEVVVTALETLSKKDLTLNFVKNQLLEEELKRKSTGVTKKEGDSFNTMTFPSTRNFSEEGEMCVKNGKDEVEEYIESKREYVVKSRLEDEVKSSKENEVVTFQRNSKWVFKIKEDKNGNVERYKARLVIKNCAQRKDYDYEETYAPFARLTTLRTLISVIKEKDLYACQMDLKNAFLHGKIKEEIYMKIPFGFNWQD</sequence>
<dbReference type="PANTHER" id="PTHR10773">
    <property type="entry name" value="DNA-DIRECTED RNA POLYMERASES I, II, AND III SUBUNIT RPABC2"/>
    <property type="match status" value="1"/>
</dbReference>
<evidence type="ECO:0000313" key="4">
    <source>
        <dbReference type="Proteomes" id="UP000801492"/>
    </source>
</evidence>
<evidence type="ECO:0000259" key="1">
    <source>
        <dbReference type="Pfam" id="PF07727"/>
    </source>
</evidence>
<dbReference type="InterPro" id="IPR013103">
    <property type="entry name" value="RVT_2"/>
</dbReference>
<feature type="non-terminal residue" evidence="3">
    <location>
        <position position="1"/>
    </location>
</feature>
<proteinExistence type="predicted"/>
<reference evidence="3" key="1">
    <citation type="submission" date="2019-08" db="EMBL/GenBank/DDBJ databases">
        <title>The genome of the North American firefly Photinus pyralis.</title>
        <authorList>
            <consortium name="Photinus pyralis genome working group"/>
            <person name="Fallon T.R."/>
            <person name="Sander Lower S.E."/>
            <person name="Weng J.-K."/>
        </authorList>
    </citation>
    <scope>NUCLEOTIDE SEQUENCE</scope>
    <source>
        <strain evidence="3">TRF0915ILg1</strain>
        <tissue evidence="3">Whole body</tissue>
    </source>
</reference>
<organism evidence="3 4">
    <name type="scientific">Ignelater luminosus</name>
    <name type="common">Cucubano</name>
    <name type="synonym">Pyrophorus luminosus</name>
    <dbReference type="NCBI Taxonomy" id="2038154"/>
    <lineage>
        <taxon>Eukaryota</taxon>
        <taxon>Metazoa</taxon>
        <taxon>Ecdysozoa</taxon>
        <taxon>Arthropoda</taxon>
        <taxon>Hexapoda</taxon>
        <taxon>Insecta</taxon>
        <taxon>Pterygota</taxon>
        <taxon>Neoptera</taxon>
        <taxon>Endopterygota</taxon>
        <taxon>Coleoptera</taxon>
        <taxon>Polyphaga</taxon>
        <taxon>Elateriformia</taxon>
        <taxon>Elateroidea</taxon>
        <taxon>Elateridae</taxon>
        <taxon>Agrypninae</taxon>
        <taxon>Pyrophorini</taxon>
        <taxon>Ignelater</taxon>
    </lineage>
</organism>
<name>A0A8K0GCK4_IGNLU</name>
<evidence type="ECO:0008006" key="5">
    <source>
        <dbReference type="Google" id="ProtNLM"/>
    </source>
</evidence>
<dbReference type="AlphaFoldDB" id="A0A8K0GCK4"/>
<dbReference type="InterPro" id="IPR057191">
    <property type="entry name" value="DUF7869"/>
</dbReference>
<protein>
    <recommendedName>
        <fullName evidence="5">Reverse transcriptase Ty1/copia-type domain-containing protein</fullName>
    </recommendedName>
</protein>
<dbReference type="Pfam" id="PF25273">
    <property type="entry name" value="DUF7869"/>
    <property type="match status" value="1"/>
</dbReference>
<keyword evidence="4" id="KW-1185">Reference proteome</keyword>
<comment type="caution">
    <text evidence="3">The sequence shown here is derived from an EMBL/GenBank/DDBJ whole genome shotgun (WGS) entry which is preliminary data.</text>
</comment>
<evidence type="ECO:0000259" key="2">
    <source>
        <dbReference type="Pfam" id="PF25273"/>
    </source>
</evidence>
<dbReference type="PANTHER" id="PTHR10773:SF19">
    <property type="match status" value="1"/>
</dbReference>
<evidence type="ECO:0000313" key="3">
    <source>
        <dbReference type="EMBL" id="KAF2894016.1"/>
    </source>
</evidence>